<comment type="caution">
    <text evidence="2">The sequence shown here is derived from an EMBL/GenBank/DDBJ whole genome shotgun (WGS) entry which is preliminary data.</text>
</comment>
<dbReference type="Proteomes" id="UP000720189">
    <property type="component" value="Unassembled WGS sequence"/>
</dbReference>
<protein>
    <submittedName>
        <fullName evidence="2">Uncharacterized protein</fullName>
    </submittedName>
</protein>
<evidence type="ECO:0000313" key="2">
    <source>
        <dbReference type="EMBL" id="KAH7254219.1"/>
    </source>
</evidence>
<name>A0A9P9KIV7_FUSRE</name>
<feature type="compositionally biased region" description="Polar residues" evidence="1">
    <location>
        <begin position="245"/>
        <end position="311"/>
    </location>
</feature>
<reference evidence="2" key="1">
    <citation type="journal article" date="2021" name="Nat. Commun.">
        <title>Genetic determinants of endophytism in the Arabidopsis root mycobiome.</title>
        <authorList>
            <person name="Mesny F."/>
            <person name="Miyauchi S."/>
            <person name="Thiergart T."/>
            <person name="Pickel B."/>
            <person name="Atanasova L."/>
            <person name="Karlsson M."/>
            <person name="Huettel B."/>
            <person name="Barry K.W."/>
            <person name="Haridas S."/>
            <person name="Chen C."/>
            <person name="Bauer D."/>
            <person name="Andreopoulos W."/>
            <person name="Pangilinan J."/>
            <person name="LaButti K."/>
            <person name="Riley R."/>
            <person name="Lipzen A."/>
            <person name="Clum A."/>
            <person name="Drula E."/>
            <person name="Henrissat B."/>
            <person name="Kohler A."/>
            <person name="Grigoriev I.V."/>
            <person name="Martin F.M."/>
            <person name="Hacquard S."/>
        </authorList>
    </citation>
    <scope>NUCLEOTIDE SEQUENCE</scope>
    <source>
        <strain evidence="2">MPI-CAGE-AT-0023</strain>
    </source>
</reference>
<organism evidence="2 3">
    <name type="scientific">Fusarium redolens</name>
    <dbReference type="NCBI Taxonomy" id="48865"/>
    <lineage>
        <taxon>Eukaryota</taxon>
        <taxon>Fungi</taxon>
        <taxon>Dikarya</taxon>
        <taxon>Ascomycota</taxon>
        <taxon>Pezizomycotina</taxon>
        <taxon>Sordariomycetes</taxon>
        <taxon>Hypocreomycetidae</taxon>
        <taxon>Hypocreales</taxon>
        <taxon>Nectriaceae</taxon>
        <taxon>Fusarium</taxon>
        <taxon>Fusarium redolens species complex</taxon>
    </lineage>
</organism>
<sequence>MEPTNGPRFPHAANPPSFLECPFHKYNSIQFYLCTDKAMRGMACLWEHIRSKHLALNGFATWTCPNCRDDFYFYSGGNDVGGKLPSRHDSSKCVTTRPGESGVLFNSELQLYMNATIGRGTEAAWPRTHLVEVAVPYLTAKARTKTLDAGDQILVLDNIYATHNSMSSDASQENGTQTLQQYPAKPWPKPPQAPRLQPPHNGTQAQQHLVNPWQALPQSSHLQFLQNNHQSQDLQRLQHFYAGPTPNNYTQTPFYQQPPYSSNPQTLYDSPQPDMTSAENPSAPASSVGQQNLGATQPQHRGHSTTNQFDISFNSPFKEFIDTSIWKDDQAGHGQNNNEPSLDIDNEVEDNGIDLKEWMKGYGLG</sequence>
<proteinExistence type="predicted"/>
<accession>A0A9P9KIV7</accession>
<feature type="compositionally biased region" description="Polar residues" evidence="1">
    <location>
        <begin position="166"/>
        <end position="179"/>
    </location>
</feature>
<dbReference type="AlphaFoldDB" id="A0A9P9KIV7"/>
<gene>
    <name evidence="2" type="ORF">BKA55DRAFT_509300</name>
</gene>
<evidence type="ECO:0000313" key="3">
    <source>
        <dbReference type="Proteomes" id="UP000720189"/>
    </source>
</evidence>
<feature type="compositionally biased region" description="Pro residues" evidence="1">
    <location>
        <begin position="185"/>
        <end position="197"/>
    </location>
</feature>
<feature type="region of interest" description="Disordered" evidence="1">
    <location>
        <begin position="241"/>
        <end position="311"/>
    </location>
</feature>
<dbReference type="RefSeq" id="XP_046050466.1">
    <property type="nucleotide sequence ID" value="XM_046187517.1"/>
</dbReference>
<dbReference type="EMBL" id="JAGMUX010000007">
    <property type="protein sequence ID" value="KAH7254219.1"/>
    <property type="molecule type" value="Genomic_DNA"/>
</dbReference>
<dbReference type="GeneID" id="70217471"/>
<keyword evidence="3" id="KW-1185">Reference proteome</keyword>
<evidence type="ECO:0000256" key="1">
    <source>
        <dbReference type="SAM" id="MobiDB-lite"/>
    </source>
</evidence>
<feature type="region of interest" description="Disordered" evidence="1">
    <location>
        <begin position="166"/>
        <end position="207"/>
    </location>
</feature>
<dbReference type="OrthoDB" id="5045748at2759"/>
<feature type="region of interest" description="Disordered" evidence="1">
    <location>
        <begin position="328"/>
        <end position="349"/>
    </location>
</feature>